<feature type="transmembrane region" description="Helical" evidence="9">
    <location>
        <begin position="464"/>
        <end position="486"/>
    </location>
</feature>
<evidence type="ECO:0000256" key="9">
    <source>
        <dbReference type="SAM" id="Phobius"/>
    </source>
</evidence>
<dbReference type="Pfam" id="PF07690">
    <property type="entry name" value="MFS_1"/>
    <property type="match status" value="1"/>
</dbReference>
<evidence type="ECO:0000256" key="8">
    <source>
        <dbReference type="SAM" id="MobiDB-lite"/>
    </source>
</evidence>
<reference evidence="11" key="4">
    <citation type="submission" date="2023-12" db="EMBL/GenBank/DDBJ databases">
        <authorList>
            <person name="Sun Q."/>
            <person name="Inoue M."/>
        </authorList>
    </citation>
    <scope>NUCLEOTIDE SEQUENCE</scope>
    <source>
        <strain evidence="11">JCM 10667</strain>
    </source>
</reference>
<dbReference type="PANTHER" id="PTHR42718:SF9">
    <property type="entry name" value="MAJOR FACILITATOR SUPERFAMILY MULTIDRUG TRANSPORTER MFSC"/>
    <property type="match status" value="1"/>
</dbReference>
<reference evidence="14" key="2">
    <citation type="journal article" date="2019" name="Int. J. Syst. Evol. Microbiol.">
        <title>The Global Catalogue of Microorganisms (GCM) 10K type strain sequencing project: providing services to taxonomists for standard genome sequencing and annotation.</title>
        <authorList>
            <consortium name="The Broad Institute Genomics Platform"/>
            <consortium name="The Broad Institute Genome Sequencing Center for Infectious Disease"/>
            <person name="Wu L."/>
            <person name="Ma J."/>
        </authorList>
    </citation>
    <scope>NUCLEOTIDE SEQUENCE [LARGE SCALE GENOMIC DNA]</scope>
    <source>
        <strain evidence="14">JCM 10667</strain>
    </source>
</reference>
<feature type="transmembrane region" description="Helical" evidence="9">
    <location>
        <begin position="133"/>
        <end position="154"/>
    </location>
</feature>
<feature type="transmembrane region" description="Helical" evidence="9">
    <location>
        <begin position="195"/>
        <end position="214"/>
    </location>
</feature>
<reference evidence="11" key="1">
    <citation type="journal article" date="2014" name="Int. J. Syst. Evol. Microbiol.">
        <title>Complete genome of a new Firmicutes species belonging to the dominant human colonic microbiota ('Ruminococcus bicirculans') reveals two chromosomes and a selective capacity to utilize plant glucans.</title>
        <authorList>
            <consortium name="NISC Comparative Sequencing Program"/>
            <person name="Wegmann U."/>
            <person name="Louis P."/>
            <person name="Goesmann A."/>
            <person name="Henrissat B."/>
            <person name="Duncan S.H."/>
            <person name="Flint H.J."/>
        </authorList>
    </citation>
    <scope>NUCLEOTIDE SEQUENCE</scope>
    <source>
        <strain evidence="11">JCM 10667</strain>
    </source>
</reference>
<dbReference type="InterPro" id="IPR011701">
    <property type="entry name" value="MFS"/>
</dbReference>
<comment type="similarity">
    <text evidence="2">Belongs to the major facilitator superfamily. EmrB family.</text>
</comment>
<keyword evidence="14" id="KW-1185">Reference proteome</keyword>
<dbReference type="CDD" id="cd17321">
    <property type="entry name" value="MFS_MMR_MDR_like"/>
    <property type="match status" value="1"/>
</dbReference>
<feature type="transmembrane region" description="Helical" evidence="9">
    <location>
        <begin position="226"/>
        <end position="244"/>
    </location>
</feature>
<feature type="transmembrane region" description="Helical" evidence="9">
    <location>
        <begin position="51"/>
        <end position="68"/>
    </location>
</feature>
<evidence type="ECO:0000259" key="10">
    <source>
        <dbReference type="PROSITE" id="PS50850"/>
    </source>
</evidence>
<evidence type="ECO:0000256" key="6">
    <source>
        <dbReference type="ARBA" id="ARBA00022989"/>
    </source>
</evidence>
<keyword evidence="7 9" id="KW-0472">Membrane</keyword>
<keyword evidence="5 9" id="KW-0812">Transmembrane</keyword>
<evidence type="ECO:0000256" key="3">
    <source>
        <dbReference type="ARBA" id="ARBA00022448"/>
    </source>
</evidence>
<feature type="transmembrane region" description="Helical" evidence="9">
    <location>
        <begin position="395"/>
        <end position="416"/>
    </location>
</feature>
<gene>
    <name evidence="12" type="ORF">F4557_003170</name>
    <name evidence="11" type="ORF">GCM10009546_29980</name>
</gene>
<sequence>MASKNNWLALVGLIISVIVLGLDLTIMNVALPTMAADIGASTGELQWIVDSYALVFAAFMLPAGLLGDRFGRRRLLVAGLAVFMGGSILGALVSTPEGVITARTIMGLGAALIMPLALSVIPTLFRGEDQTKAVAALTVGMSVGLPFGPLVSGWLLDNFYWGSVFVINIPFVAVGIIACLTLIPETRDPSAPKIDLISTALGVLGLAALVYGLIEAPVEGWGDPVIVVALVAGVLMLIGLVLRARRETRPMLDLELLENPAYRWNTAIAALAMFVMMGLVFVLPLYLQAVLRYDAFDTGLRLLPLLVGMIVVARAVPPLVTRFGSRPVVVGGMATLGLAMLLGSTTDADTGYGFTALWMVITGLGVSFAMMPAMDKALAALPKGREGIGTGLLTTLRQVGGAIGVALLGSLLNAIFKDRIDTAGLPAEAADAAGQSVVAAQAVAGQLNMPQLAQSAESAFIDGMGLVLLVSGIAALAMAVLGAFVLPDDPEEEKDDRTVEAQPGSAAGARE</sequence>
<dbReference type="PROSITE" id="PS50850">
    <property type="entry name" value="MFS"/>
    <property type="match status" value="1"/>
</dbReference>
<dbReference type="InterPro" id="IPR036259">
    <property type="entry name" value="MFS_trans_sf"/>
</dbReference>
<evidence type="ECO:0000256" key="2">
    <source>
        <dbReference type="ARBA" id="ARBA00008537"/>
    </source>
</evidence>
<accession>A0A7W7ICU2</accession>
<name>A0A7W7ICU2_9ACTN</name>
<feature type="transmembrane region" description="Helical" evidence="9">
    <location>
        <begin position="160"/>
        <end position="183"/>
    </location>
</feature>
<evidence type="ECO:0000256" key="4">
    <source>
        <dbReference type="ARBA" id="ARBA00022475"/>
    </source>
</evidence>
<evidence type="ECO:0000313" key="13">
    <source>
        <dbReference type="Proteomes" id="UP000549343"/>
    </source>
</evidence>
<proteinExistence type="inferred from homology"/>
<dbReference type="Gene3D" id="1.20.1250.20">
    <property type="entry name" value="MFS general substrate transporter like domains"/>
    <property type="match status" value="1"/>
</dbReference>
<evidence type="ECO:0000256" key="5">
    <source>
        <dbReference type="ARBA" id="ARBA00022692"/>
    </source>
</evidence>
<dbReference type="EMBL" id="BAAAHD010000025">
    <property type="protein sequence ID" value="GAA0565727.1"/>
    <property type="molecule type" value="Genomic_DNA"/>
</dbReference>
<feature type="transmembrane region" description="Helical" evidence="9">
    <location>
        <begin position="7"/>
        <end position="31"/>
    </location>
</feature>
<dbReference type="Gene3D" id="1.20.1720.10">
    <property type="entry name" value="Multidrug resistance protein D"/>
    <property type="match status" value="1"/>
</dbReference>
<dbReference type="NCBIfam" id="TIGR00711">
    <property type="entry name" value="efflux_EmrB"/>
    <property type="match status" value="1"/>
</dbReference>
<feature type="transmembrane region" description="Helical" evidence="9">
    <location>
        <begin position="328"/>
        <end position="346"/>
    </location>
</feature>
<dbReference type="Proteomes" id="UP000549343">
    <property type="component" value="Unassembled WGS sequence"/>
</dbReference>
<dbReference type="GO" id="GO:0022857">
    <property type="term" value="F:transmembrane transporter activity"/>
    <property type="evidence" value="ECO:0007669"/>
    <property type="project" value="InterPro"/>
</dbReference>
<dbReference type="EMBL" id="JACHMV010000001">
    <property type="protein sequence ID" value="MBB4774752.1"/>
    <property type="molecule type" value="Genomic_DNA"/>
</dbReference>
<comment type="subcellular location">
    <subcellularLocation>
        <location evidence="1">Cell membrane</location>
        <topology evidence="1">Multi-pass membrane protein</topology>
    </subcellularLocation>
</comment>
<dbReference type="Proteomes" id="UP001501427">
    <property type="component" value="Unassembled WGS sequence"/>
</dbReference>
<dbReference type="SUPFAM" id="SSF103473">
    <property type="entry name" value="MFS general substrate transporter"/>
    <property type="match status" value="1"/>
</dbReference>
<evidence type="ECO:0000313" key="14">
    <source>
        <dbReference type="Proteomes" id="UP001501427"/>
    </source>
</evidence>
<dbReference type="GO" id="GO:0005886">
    <property type="term" value="C:plasma membrane"/>
    <property type="evidence" value="ECO:0007669"/>
    <property type="project" value="UniProtKB-SubCell"/>
</dbReference>
<keyword evidence="6 9" id="KW-1133">Transmembrane helix</keyword>
<dbReference type="InterPro" id="IPR004638">
    <property type="entry name" value="EmrB-like"/>
</dbReference>
<feature type="domain" description="Major facilitator superfamily (MFS) profile" evidence="10">
    <location>
        <begin position="9"/>
        <end position="490"/>
    </location>
</feature>
<evidence type="ECO:0000313" key="11">
    <source>
        <dbReference type="EMBL" id="GAA0565727.1"/>
    </source>
</evidence>
<dbReference type="InterPro" id="IPR020846">
    <property type="entry name" value="MFS_dom"/>
</dbReference>
<feature type="region of interest" description="Disordered" evidence="8">
    <location>
        <begin position="489"/>
        <end position="511"/>
    </location>
</feature>
<keyword evidence="4" id="KW-1003">Cell membrane</keyword>
<organism evidence="12 13">
    <name type="scientific">Actinomadura livida</name>
    <dbReference type="NCBI Taxonomy" id="79909"/>
    <lineage>
        <taxon>Bacteria</taxon>
        <taxon>Bacillati</taxon>
        <taxon>Actinomycetota</taxon>
        <taxon>Actinomycetes</taxon>
        <taxon>Streptosporangiales</taxon>
        <taxon>Thermomonosporaceae</taxon>
        <taxon>Actinomadura</taxon>
    </lineage>
</organism>
<dbReference type="AlphaFoldDB" id="A0A7W7ICU2"/>
<dbReference type="PANTHER" id="PTHR42718">
    <property type="entry name" value="MAJOR FACILITATOR SUPERFAMILY MULTIDRUG TRANSPORTER MFSC"/>
    <property type="match status" value="1"/>
</dbReference>
<dbReference type="RefSeq" id="WP_184883601.1">
    <property type="nucleotide sequence ID" value="NZ_BAAAHD010000025.1"/>
</dbReference>
<reference evidence="12 13" key="3">
    <citation type="submission" date="2020-08" db="EMBL/GenBank/DDBJ databases">
        <title>Sequencing the genomes of 1000 actinobacteria strains.</title>
        <authorList>
            <person name="Klenk H.-P."/>
        </authorList>
    </citation>
    <scope>NUCLEOTIDE SEQUENCE [LARGE SCALE GENOMIC DNA]</scope>
    <source>
        <strain evidence="12 13">DSM 44772</strain>
    </source>
</reference>
<feature type="transmembrane region" description="Helical" evidence="9">
    <location>
        <begin position="264"/>
        <end position="287"/>
    </location>
</feature>
<evidence type="ECO:0000256" key="1">
    <source>
        <dbReference type="ARBA" id="ARBA00004651"/>
    </source>
</evidence>
<protein>
    <submittedName>
        <fullName evidence="11">DHA2 family efflux MFS transporter permease subunit</fullName>
    </submittedName>
    <submittedName>
        <fullName evidence="12">EmrB/QacA subfamily drug resistance transporter</fullName>
    </submittedName>
</protein>
<feature type="transmembrane region" description="Helical" evidence="9">
    <location>
        <begin position="100"/>
        <end position="121"/>
    </location>
</feature>
<feature type="transmembrane region" description="Helical" evidence="9">
    <location>
        <begin position="75"/>
        <end position="94"/>
    </location>
</feature>
<evidence type="ECO:0000256" key="7">
    <source>
        <dbReference type="ARBA" id="ARBA00023136"/>
    </source>
</evidence>
<evidence type="ECO:0000313" key="12">
    <source>
        <dbReference type="EMBL" id="MBB4774752.1"/>
    </source>
</evidence>
<feature type="transmembrane region" description="Helical" evidence="9">
    <location>
        <begin position="352"/>
        <end position="374"/>
    </location>
</feature>
<keyword evidence="3" id="KW-0813">Transport</keyword>
<comment type="caution">
    <text evidence="12">The sequence shown here is derived from an EMBL/GenBank/DDBJ whole genome shotgun (WGS) entry which is preliminary data.</text>
</comment>